<dbReference type="InterPro" id="IPR050555">
    <property type="entry name" value="Bact_Solute-Bind_Prot2"/>
</dbReference>
<protein>
    <submittedName>
        <fullName evidence="5">Ribose transport system substrate-binding protein</fullName>
    </submittedName>
</protein>
<evidence type="ECO:0000256" key="3">
    <source>
        <dbReference type="SAM" id="SignalP"/>
    </source>
</evidence>
<keyword evidence="6" id="KW-1185">Reference proteome</keyword>
<evidence type="ECO:0000313" key="5">
    <source>
        <dbReference type="EMBL" id="MDQ0396007.1"/>
    </source>
</evidence>
<name>A0ABU0FN10_9HYPH</name>
<dbReference type="InterPro" id="IPR028082">
    <property type="entry name" value="Peripla_BP_I"/>
</dbReference>
<reference evidence="5 6" key="1">
    <citation type="submission" date="2023-07" db="EMBL/GenBank/DDBJ databases">
        <title>Genomic Encyclopedia of Type Strains, Phase IV (KMG-IV): sequencing the most valuable type-strain genomes for metagenomic binning, comparative biology and taxonomic classification.</title>
        <authorList>
            <person name="Goeker M."/>
        </authorList>
    </citation>
    <scope>NUCLEOTIDE SEQUENCE [LARGE SCALE GENOMIC DNA]</scope>
    <source>
        <strain evidence="5 6">DSM 5896</strain>
    </source>
</reference>
<dbReference type="EMBL" id="JAUSVK010000001">
    <property type="protein sequence ID" value="MDQ0396007.1"/>
    <property type="molecule type" value="Genomic_DNA"/>
</dbReference>
<evidence type="ECO:0000256" key="1">
    <source>
        <dbReference type="ARBA" id="ARBA00004418"/>
    </source>
</evidence>
<evidence type="ECO:0000256" key="2">
    <source>
        <dbReference type="ARBA" id="ARBA00007639"/>
    </source>
</evidence>
<dbReference type="RefSeq" id="WP_307435592.1">
    <property type="nucleotide sequence ID" value="NZ_JAUSVK010000001.1"/>
</dbReference>
<evidence type="ECO:0000259" key="4">
    <source>
        <dbReference type="Pfam" id="PF13407"/>
    </source>
</evidence>
<organism evidence="5 6">
    <name type="scientific">Labrys monachus</name>
    <dbReference type="NCBI Taxonomy" id="217067"/>
    <lineage>
        <taxon>Bacteria</taxon>
        <taxon>Pseudomonadati</taxon>
        <taxon>Pseudomonadota</taxon>
        <taxon>Alphaproteobacteria</taxon>
        <taxon>Hyphomicrobiales</taxon>
        <taxon>Xanthobacteraceae</taxon>
        <taxon>Labrys</taxon>
    </lineage>
</organism>
<dbReference type="Pfam" id="PF13407">
    <property type="entry name" value="Peripla_BP_4"/>
    <property type="match status" value="1"/>
</dbReference>
<dbReference type="PANTHER" id="PTHR30036">
    <property type="entry name" value="D-XYLOSE-BINDING PERIPLASMIC PROTEIN"/>
    <property type="match status" value="1"/>
</dbReference>
<proteinExistence type="inferred from homology"/>
<accession>A0ABU0FN10</accession>
<dbReference type="SUPFAM" id="SSF53822">
    <property type="entry name" value="Periplasmic binding protein-like I"/>
    <property type="match status" value="1"/>
</dbReference>
<feature type="signal peptide" evidence="3">
    <location>
        <begin position="1"/>
        <end position="24"/>
    </location>
</feature>
<feature type="chain" id="PRO_5046666654" evidence="3">
    <location>
        <begin position="25"/>
        <end position="318"/>
    </location>
</feature>
<comment type="subcellular location">
    <subcellularLocation>
        <location evidence="1">Periplasm</location>
    </subcellularLocation>
</comment>
<dbReference type="InterPro" id="IPR025997">
    <property type="entry name" value="SBP_2_dom"/>
</dbReference>
<evidence type="ECO:0000313" key="6">
    <source>
        <dbReference type="Proteomes" id="UP001237448"/>
    </source>
</evidence>
<dbReference type="Gene3D" id="3.40.50.2300">
    <property type="match status" value="2"/>
</dbReference>
<feature type="domain" description="Periplasmic binding protein" evidence="4">
    <location>
        <begin position="33"/>
        <end position="283"/>
    </location>
</feature>
<comment type="caution">
    <text evidence="5">The sequence shown here is derived from an EMBL/GenBank/DDBJ whole genome shotgun (WGS) entry which is preliminary data.</text>
</comment>
<dbReference type="CDD" id="cd06314">
    <property type="entry name" value="PBP1_tmGBP"/>
    <property type="match status" value="1"/>
</dbReference>
<keyword evidence="3" id="KW-0732">Signal</keyword>
<comment type="similarity">
    <text evidence="2">Belongs to the bacterial solute-binding protein 2 family.</text>
</comment>
<sequence length="318" mass="34019">MKLMGSRAAVAAVMLAGALASAQAAEKKQLYFVPNGAVDFWKLAEAGMKKAQAELPNYAIQIKYPEQSSAAIQDRLLDDLVANGAAGIMVSSVDPKTQTEALDKVAGQTLLFTTDSDAPRSKRAAYIGSSNKDAGRQAAEILKKALPNGGKCIAFAGLPGADNARERLEGIRESIQGTKIEILDVRADDMDQARAKRNVEDILTARSDVNCMIGVYAYNTPQIYLALQEAGKLGQITVVGFDNDQATLGGIKDGSIAGTVVQQPFEWGYQGMKDMARYLEGDKSFIPADGLIIIPTQIIDKSNVDGFIAQVKTWLSAK</sequence>
<gene>
    <name evidence="5" type="ORF">J3R73_005799</name>
</gene>
<dbReference type="PANTHER" id="PTHR30036:SF7">
    <property type="entry name" value="ABC TRANSPORTER PERIPLASMIC-BINDING PROTEIN YPHF"/>
    <property type="match status" value="1"/>
</dbReference>
<dbReference type="Proteomes" id="UP001237448">
    <property type="component" value="Unassembled WGS sequence"/>
</dbReference>